<keyword evidence="6" id="KW-0678">Repressor</keyword>
<dbReference type="InterPro" id="IPR000835">
    <property type="entry name" value="HTH_MarR-typ"/>
</dbReference>
<dbReference type="Pfam" id="PF01325">
    <property type="entry name" value="Fe_dep_repress"/>
    <property type="match status" value="1"/>
</dbReference>
<dbReference type="Proteomes" id="UP001301152">
    <property type="component" value="Unassembled WGS sequence"/>
</dbReference>
<dbReference type="EMBL" id="JAPIUZ010000001">
    <property type="protein sequence ID" value="MCX2563156.1"/>
    <property type="molecule type" value="Genomic_DNA"/>
</dbReference>
<evidence type="ECO:0000256" key="4">
    <source>
        <dbReference type="ARBA" id="ARBA00022386"/>
    </source>
</evidence>
<dbReference type="InterPro" id="IPR050536">
    <property type="entry name" value="DtxR_MntR_Metal-Reg"/>
</dbReference>
<comment type="function">
    <text evidence="12">In the presence of manganese, represses expression of mntH and mntS. Up-regulates expression of mntP.</text>
</comment>
<protein>
    <recommendedName>
        <fullName evidence="4">Transcriptional regulator MntR</fullName>
    </recommendedName>
    <alternativeName>
        <fullName evidence="13">Manganese transport regulator</fullName>
    </alternativeName>
</protein>
<evidence type="ECO:0000259" key="14">
    <source>
        <dbReference type="PROSITE" id="PS50944"/>
    </source>
</evidence>
<evidence type="ECO:0000256" key="2">
    <source>
        <dbReference type="ARBA" id="ARBA00007871"/>
    </source>
</evidence>
<evidence type="ECO:0000256" key="7">
    <source>
        <dbReference type="ARBA" id="ARBA00023015"/>
    </source>
</evidence>
<sequence>MERPAPLPDTETHSEGFRANRAARQTVLHEDYVELIADLLDEGQEARQVDLAERLGVSQPTVAKMLVRLGQEGLVVRKPYRGIFLTPAGREMADKVKARHRVVETFLLALGVSPDNARIDAEGLEHYVGTETLEAFRIAMRADISNFMKKARNNDSPA</sequence>
<evidence type="ECO:0000313" key="16">
    <source>
        <dbReference type="Proteomes" id="UP001301152"/>
    </source>
</evidence>
<dbReference type="SMART" id="SM00347">
    <property type="entry name" value="HTH_MARR"/>
    <property type="match status" value="1"/>
</dbReference>
<comment type="subcellular location">
    <subcellularLocation>
        <location evidence="1">Cytoplasm</location>
    </subcellularLocation>
</comment>
<dbReference type="PROSITE" id="PS50944">
    <property type="entry name" value="HTH_DTXR"/>
    <property type="match status" value="1"/>
</dbReference>
<evidence type="ECO:0000256" key="1">
    <source>
        <dbReference type="ARBA" id="ARBA00004496"/>
    </source>
</evidence>
<dbReference type="InterPro" id="IPR036390">
    <property type="entry name" value="WH_DNA-bd_sf"/>
</dbReference>
<dbReference type="InterPro" id="IPR022687">
    <property type="entry name" value="HTH_DTXR"/>
</dbReference>
<evidence type="ECO:0000256" key="5">
    <source>
        <dbReference type="ARBA" id="ARBA00022490"/>
    </source>
</evidence>
<comment type="subunit">
    <text evidence="3">Homodimer.</text>
</comment>
<proteinExistence type="inferred from homology"/>
<dbReference type="InterPro" id="IPR036421">
    <property type="entry name" value="Fe_dep_repressor_sf"/>
</dbReference>
<dbReference type="PANTHER" id="PTHR33238:SF11">
    <property type="entry name" value="TRANSCRIPTIONAL REGULATOR MNTR"/>
    <property type="match status" value="1"/>
</dbReference>
<evidence type="ECO:0000256" key="10">
    <source>
        <dbReference type="ARBA" id="ARBA00023163"/>
    </source>
</evidence>
<evidence type="ECO:0000256" key="12">
    <source>
        <dbReference type="ARBA" id="ARBA00025185"/>
    </source>
</evidence>
<comment type="similarity">
    <text evidence="2">Belongs to the DtxR/MntR family.</text>
</comment>
<keyword evidence="9" id="KW-0010">Activator</keyword>
<accession>A0ABT3QD13</accession>
<reference evidence="15 16" key="1">
    <citation type="submission" date="2022-11" db="EMBL/GenBank/DDBJ databases">
        <title>Genome sequencing of Acetobacter type strain.</title>
        <authorList>
            <person name="Heo J."/>
            <person name="Lee D."/>
            <person name="Han B.-H."/>
            <person name="Hong S.-B."/>
            <person name="Kwon S.-W."/>
        </authorList>
    </citation>
    <scope>NUCLEOTIDE SEQUENCE [LARGE SCALE GENOMIC DNA]</scope>
    <source>
        <strain evidence="15 16">KACC 21253</strain>
    </source>
</reference>
<dbReference type="InterPro" id="IPR036388">
    <property type="entry name" value="WH-like_DNA-bd_sf"/>
</dbReference>
<evidence type="ECO:0000256" key="13">
    <source>
        <dbReference type="ARBA" id="ARBA00032593"/>
    </source>
</evidence>
<dbReference type="Gene3D" id="1.10.60.10">
    <property type="entry name" value="Iron dependent repressor, metal binding and dimerisation domain"/>
    <property type="match status" value="1"/>
</dbReference>
<dbReference type="PANTHER" id="PTHR33238">
    <property type="entry name" value="IRON (METAL) DEPENDENT REPRESSOR, DTXR FAMILY"/>
    <property type="match status" value="1"/>
</dbReference>
<dbReference type="Gene3D" id="1.10.10.10">
    <property type="entry name" value="Winged helix-like DNA-binding domain superfamily/Winged helix DNA-binding domain"/>
    <property type="match status" value="1"/>
</dbReference>
<evidence type="ECO:0000313" key="15">
    <source>
        <dbReference type="EMBL" id="MCX2563156.1"/>
    </source>
</evidence>
<evidence type="ECO:0000256" key="8">
    <source>
        <dbReference type="ARBA" id="ARBA00023125"/>
    </source>
</evidence>
<keyword evidence="16" id="KW-1185">Reference proteome</keyword>
<keyword evidence="10" id="KW-0804">Transcription</keyword>
<evidence type="ECO:0000256" key="3">
    <source>
        <dbReference type="ARBA" id="ARBA00011738"/>
    </source>
</evidence>
<dbReference type="NCBIfam" id="NF008273">
    <property type="entry name" value="PRK11050.1"/>
    <property type="match status" value="1"/>
</dbReference>
<evidence type="ECO:0000256" key="11">
    <source>
        <dbReference type="ARBA" id="ARBA00023211"/>
    </source>
</evidence>
<keyword evidence="11" id="KW-0464">Manganese</keyword>
<dbReference type="SMART" id="SM00529">
    <property type="entry name" value="HTH_DTXR"/>
    <property type="match status" value="1"/>
</dbReference>
<dbReference type="InterPro" id="IPR001367">
    <property type="entry name" value="Fe_dep_repressor"/>
</dbReference>
<comment type="caution">
    <text evidence="15">The sequence shown here is derived from an EMBL/GenBank/DDBJ whole genome shotgun (WGS) entry which is preliminary data.</text>
</comment>
<dbReference type="Pfam" id="PF02742">
    <property type="entry name" value="Fe_dep_repr_C"/>
    <property type="match status" value="1"/>
</dbReference>
<keyword evidence="7" id="KW-0805">Transcription regulation</keyword>
<keyword evidence="5" id="KW-0963">Cytoplasm</keyword>
<evidence type="ECO:0000256" key="9">
    <source>
        <dbReference type="ARBA" id="ARBA00023159"/>
    </source>
</evidence>
<name>A0ABT3QD13_9PROT</name>
<dbReference type="InterPro" id="IPR022689">
    <property type="entry name" value="Iron_dep_repressor"/>
</dbReference>
<organism evidence="15 16">
    <name type="scientific">Acetobacter thailandicus</name>
    <dbReference type="NCBI Taxonomy" id="1502842"/>
    <lineage>
        <taxon>Bacteria</taxon>
        <taxon>Pseudomonadati</taxon>
        <taxon>Pseudomonadota</taxon>
        <taxon>Alphaproteobacteria</taxon>
        <taxon>Acetobacterales</taxon>
        <taxon>Acetobacteraceae</taxon>
        <taxon>Acetobacter</taxon>
    </lineage>
</organism>
<gene>
    <name evidence="15" type="primary">mntR</name>
    <name evidence="15" type="ORF">OQ497_04160</name>
</gene>
<feature type="domain" description="HTH dtxR-type" evidence="14">
    <location>
        <begin position="30"/>
        <end position="86"/>
    </location>
</feature>
<keyword evidence="8" id="KW-0238">DNA-binding</keyword>
<dbReference type="SUPFAM" id="SSF46785">
    <property type="entry name" value="Winged helix' DNA-binding domain"/>
    <property type="match status" value="1"/>
</dbReference>
<evidence type="ECO:0000256" key="6">
    <source>
        <dbReference type="ARBA" id="ARBA00022491"/>
    </source>
</evidence>